<protein>
    <submittedName>
        <fullName evidence="3">Sulfotransferase 1C4-like</fullName>
    </submittedName>
</protein>
<sequence>MLQFESVSDETEIGKLLRSKFTCSFRTGYVRCKGVCMPEYYVNFAEDIINMDVRDDDVWVCSFPKTGTTWTQEMVWCIANDLDFEAAKEILPARFPFLE</sequence>
<dbReference type="Pfam" id="PF00685">
    <property type="entry name" value="Sulfotransfer_1"/>
    <property type="match status" value="1"/>
</dbReference>
<dbReference type="KEGG" id="dci:103517635"/>
<dbReference type="InterPro" id="IPR027417">
    <property type="entry name" value="P-loop_NTPase"/>
</dbReference>
<dbReference type="RefSeq" id="XP_008480897.1">
    <property type="nucleotide sequence ID" value="XM_008482675.3"/>
</dbReference>
<name>A0A1S3DG35_DIACI</name>
<dbReference type="STRING" id="121845.A0A1S3DG35"/>
<reference evidence="3" key="1">
    <citation type="submission" date="2025-08" db="UniProtKB">
        <authorList>
            <consortium name="RefSeq"/>
        </authorList>
    </citation>
    <scope>IDENTIFICATION</scope>
</reference>
<dbReference type="Gene3D" id="3.40.50.300">
    <property type="entry name" value="P-loop containing nucleotide triphosphate hydrolases"/>
    <property type="match status" value="1"/>
</dbReference>
<gene>
    <name evidence="3" type="primary">LOC103517635</name>
</gene>
<feature type="domain" description="Sulfotransferase" evidence="1">
    <location>
        <begin position="55"/>
        <end position="99"/>
    </location>
</feature>
<keyword evidence="2" id="KW-1185">Reference proteome</keyword>
<proteinExistence type="predicted"/>
<dbReference type="Proteomes" id="UP000079169">
    <property type="component" value="Unplaced"/>
</dbReference>
<dbReference type="AlphaFoldDB" id="A0A1S3DG35"/>
<dbReference type="GeneID" id="103517635"/>
<evidence type="ECO:0000313" key="3">
    <source>
        <dbReference type="RefSeq" id="XP_008480897.1"/>
    </source>
</evidence>
<evidence type="ECO:0000259" key="1">
    <source>
        <dbReference type="Pfam" id="PF00685"/>
    </source>
</evidence>
<accession>A0A1S3DG35</accession>
<dbReference type="PaxDb" id="121845-A0A1S3DG35"/>
<dbReference type="SUPFAM" id="SSF52540">
    <property type="entry name" value="P-loop containing nucleoside triphosphate hydrolases"/>
    <property type="match status" value="1"/>
</dbReference>
<evidence type="ECO:0000313" key="2">
    <source>
        <dbReference type="Proteomes" id="UP000079169"/>
    </source>
</evidence>
<organism evidence="2 3">
    <name type="scientific">Diaphorina citri</name>
    <name type="common">Asian citrus psyllid</name>
    <dbReference type="NCBI Taxonomy" id="121845"/>
    <lineage>
        <taxon>Eukaryota</taxon>
        <taxon>Metazoa</taxon>
        <taxon>Ecdysozoa</taxon>
        <taxon>Arthropoda</taxon>
        <taxon>Hexapoda</taxon>
        <taxon>Insecta</taxon>
        <taxon>Pterygota</taxon>
        <taxon>Neoptera</taxon>
        <taxon>Paraneoptera</taxon>
        <taxon>Hemiptera</taxon>
        <taxon>Sternorrhyncha</taxon>
        <taxon>Psylloidea</taxon>
        <taxon>Psyllidae</taxon>
        <taxon>Diaphorininae</taxon>
        <taxon>Diaphorina</taxon>
    </lineage>
</organism>
<dbReference type="InterPro" id="IPR000863">
    <property type="entry name" value="Sulfotransferase_dom"/>
</dbReference>
<dbReference type="GO" id="GO:0008146">
    <property type="term" value="F:sulfotransferase activity"/>
    <property type="evidence" value="ECO:0007669"/>
    <property type="project" value="InterPro"/>
</dbReference>